<reference evidence="2" key="1">
    <citation type="submission" date="2020-05" db="EMBL/GenBank/DDBJ databases">
        <title>Mycena genomes resolve the evolution of fungal bioluminescence.</title>
        <authorList>
            <person name="Tsai I.J."/>
        </authorList>
    </citation>
    <scope>NUCLEOTIDE SEQUENCE</scope>
    <source>
        <strain evidence="2">110903Hualien_Pintung</strain>
    </source>
</reference>
<feature type="compositionally biased region" description="Low complexity" evidence="1">
    <location>
        <begin position="237"/>
        <end position="264"/>
    </location>
</feature>
<comment type="caution">
    <text evidence="2">The sequence shown here is derived from an EMBL/GenBank/DDBJ whole genome shotgun (WGS) entry which is preliminary data.</text>
</comment>
<evidence type="ECO:0000256" key="1">
    <source>
        <dbReference type="SAM" id="MobiDB-lite"/>
    </source>
</evidence>
<accession>A0A8H6SBA6</accession>
<dbReference type="OrthoDB" id="3020976at2759"/>
<evidence type="ECO:0000313" key="3">
    <source>
        <dbReference type="Proteomes" id="UP000613580"/>
    </source>
</evidence>
<sequence length="380" mass="40944">MLANDQLALSASQRGELLALNASLLDLKKRDVASRDSGLLEAANAVLKFRQHVSTFAESQDLAKLVFLVRNEMTRNSFRKAGPFGSTYTAIVAFASAINTARRTLRLHQQTTSDRVPDAVPTTEQQDRVDALSYAARLDAWRASPFQIPSLTASVPEPAVPAEPLSISISPAVPKVEEGWPASPRDPDMALRTASPVLSPLPVRFTVDLRGIDALIAELRLMDPSAPAPLPSPVSPSMPELESVSDSESSRSTSPEPYQPVRVPTVPPIPVVTRSSASAHQVRSPLWHQFACNTRLQPGLRSGPAQIPFISRRLRPEAASFYPRLNRSFVDDLAISTRRSSASAATAKPPAKQSKPRRGKRGKRSGPPGAVAPASQAQPS</sequence>
<evidence type="ECO:0000313" key="2">
    <source>
        <dbReference type="EMBL" id="KAF7296360.1"/>
    </source>
</evidence>
<keyword evidence="3" id="KW-1185">Reference proteome</keyword>
<feature type="compositionally biased region" description="Low complexity" evidence="1">
    <location>
        <begin position="337"/>
        <end position="353"/>
    </location>
</feature>
<protein>
    <submittedName>
        <fullName evidence="2">CCHC-type domain-containing protein</fullName>
    </submittedName>
</protein>
<feature type="compositionally biased region" description="Pro residues" evidence="1">
    <location>
        <begin position="227"/>
        <end position="236"/>
    </location>
</feature>
<feature type="region of interest" description="Disordered" evidence="1">
    <location>
        <begin position="227"/>
        <end position="266"/>
    </location>
</feature>
<feature type="compositionally biased region" description="Basic residues" evidence="1">
    <location>
        <begin position="354"/>
        <end position="364"/>
    </location>
</feature>
<name>A0A8H6SBA6_MYCCL</name>
<dbReference type="Proteomes" id="UP000613580">
    <property type="component" value="Unassembled WGS sequence"/>
</dbReference>
<dbReference type="EMBL" id="JACAZE010000017">
    <property type="protein sequence ID" value="KAF7296360.1"/>
    <property type="molecule type" value="Genomic_DNA"/>
</dbReference>
<dbReference type="AlphaFoldDB" id="A0A8H6SBA6"/>
<proteinExistence type="predicted"/>
<gene>
    <name evidence="2" type="ORF">HMN09_01106100</name>
</gene>
<organism evidence="2 3">
    <name type="scientific">Mycena chlorophos</name>
    <name type="common">Agaric fungus</name>
    <name type="synonym">Agaricus chlorophos</name>
    <dbReference type="NCBI Taxonomy" id="658473"/>
    <lineage>
        <taxon>Eukaryota</taxon>
        <taxon>Fungi</taxon>
        <taxon>Dikarya</taxon>
        <taxon>Basidiomycota</taxon>
        <taxon>Agaricomycotina</taxon>
        <taxon>Agaricomycetes</taxon>
        <taxon>Agaricomycetidae</taxon>
        <taxon>Agaricales</taxon>
        <taxon>Marasmiineae</taxon>
        <taxon>Mycenaceae</taxon>
        <taxon>Mycena</taxon>
    </lineage>
</organism>
<feature type="region of interest" description="Disordered" evidence="1">
    <location>
        <begin position="337"/>
        <end position="380"/>
    </location>
</feature>